<dbReference type="InterPro" id="IPR011047">
    <property type="entry name" value="Quinoprotein_ADH-like_sf"/>
</dbReference>
<evidence type="ECO:0000256" key="1">
    <source>
        <dbReference type="SAM" id="SignalP"/>
    </source>
</evidence>
<keyword evidence="1" id="KW-0732">Signal</keyword>
<evidence type="ECO:0008006" key="4">
    <source>
        <dbReference type="Google" id="ProtNLM"/>
    </source>
</evidence>
<evidence type="ECO:0000313" key="3">
    <source>
        <dbReference type="Proteomes" id="UP000284706"/>
    </source>
</evidence>
<dbReference type="EMBL" id="NHYE01001384">
    <property type="protein sequence ID" value="PPQ96274.1"/>
    <property type="molecule type" value="Genomic_DNA"/>
</dbReference>
<protein>
    <recommendedName>
        <fullName evidence="4">DOMON domain-containing protein</fullName>
    </recommendedName>
</protein>
<accession>A0A409XZR9</accession>
<dbReference type="Proteomes" id="UP000284706">
    <property type="component" value="Unassembled WGS sequence"/>
</dbReference>
<gene>
    <name evidence="2" type="ORF">CVT26_005661</name>
</gene>
<dbReference type="SUPFAM" id="SSF50998">
    <property type="entry name" value="Quinoprotein alcohol dehydrogenase-like"/>
    <property type="match status" value="1"/>
</dbReference>
<dbReference type="OrthoDB" id="3167181at2759"/>
<reference evidence="2 3" key="1">
    <citation type="journal article" date="2018" name="Evol. Lett.">
        <title>Horizontal gene cluster transfer increased hallucinogenic mushroom diversity.</title>
        <authorList>
            <person name="Reynolds H.T."/>
            <person name="Vijayakumar V."/>
            <person name="Gluck-Thaler E."/>
            <person name="Korotkin H.B."/>
            <person name="Matheny P.B."/>
            <person name="Slot J.C."/>
        </authorList>
    </citation>
    <scope>NUCLEOTIDE SEQUENCE [LARGE SCALE GENOMIC DNA]</scope>
    <source>
        <strain evidence="2 3">SRW20</strain>
    </source>
</reference>
<feature type="signal peptide" evidence="1">
    <location>
        <begin position="1"/>
        <end position="24"/>
    </location>
</feature>
<proteinExistence type="predicted"/>
<feature type="chain" id="PRO_5019318692" description="DOMON domain-containing protein" evidence="1">
    <location>
        <begin position="25"/>
        <end position="243"/>
    </location>
</feature>
<evidence type="ECO:0000313" key="2">
    <source>
        <dbReference type="EMBL" id="PPQ96274.1"/>
    </source>
</evidence>
<dbReference type="STRING" id="231916.A0A409XZR9"/>
<comment type="caution">
    <text evidence="2">The sequence shown here is derived from an EMBL/GenBank/DDBJ whole genome shotgun (WGS) entry which is preliminary data.</text>
</comment>
<sequence>MGSMSNLKLPFLLVIFFCVGSALCSPFETNAQRLARGLPPKPPRFRRFLGRGGTPVLFARASASPSPSAVASVTLTGRLQVRNPEDGSVLGNVRNWATGGTISGVNSLSNGQDLIVKFSYNPSRPSGFNIISTNAAFPAPFYVGAGIAAGSNPPNLAVGSRDTVPFTNVDLSSGPLEESAIWFIDPTTKKLTARWTNADGSAAPTTLVYDIRENSLFFVGDIDAYNKDNDTPASPIDLFLVPF</sequence>
<dbReference type="InParanoid" id="A0A409XZR9"/>
<dbReference type="AlphaFoldDB" id="A0A409XZR9"/>
<organism evidence="2 3">
    <name type="scientific">Gymnopilus dilepis</name>
    <dbReference type="NCBI Taxonomy" id="231916"/>
    <lineage>
        <taxon>Eukaryota</taxon>
        <taxon>Fungi</taxon>
        <taxon>Dikarya</taxon>
        <taxon>Basidiomycota</taxon>
        <taxon>Agaricomycotina</taxon>
        <taxon>Agaricomycetes</taxon>
        <taxon>Agaricomycetidae</taxon>
        <taxon>Agaricales</taxon>
        <taxon>Agaricineae</taxon>
        <taxon>Hymenogastraceae</taxon>
        <taxon>Gymnopilus</taxon>
    </lineage>
</organism>
<name>A0A409XZR9_9AGAR</name>
<keyword evidence="3" id="KW-1185">Reference proteome</keyword>